<dbReference type="GO" id="GO:0007168">
    <property type="term" value="P:receptor guanylyl cyclase signaling pathway"/>
    <property type="evidence" value="ECO:0007669"/>
    <property type="project" value="TreeGrafter"/>
</dbReference>
<feature type="region of interest" description="Disordered" evidence="8">
    <location>
        <begin position="1"/>
        <end position="35"/>
    </location>
</feature>
<evidence type="ECO:0000313" key="11">
    <source>
        <dbReference type="Proteomes" id="UP000677054"/>
    </source>
</evidence>
<keyword evidence="11" id="KW-1185">Reference proteome</keyword>
<dbReference type="SMART" id="SM00044">
    <property type="entry name" value="CYCc"/>
    <property type="match status" value="1"/>
</dbReference>
<dbReference type="PANTHER" id="PTHR11920:SF494">
    <property type="entry name" value="ATRIAL NATRIURETIC PEPTIDE RECEPTOR 2"/>
    <property type="match status" value="1"/>
</dbReference>
<feature type="domain" description="Guanylate cyclase" evidence="9">
    <location>
        <begin position="239"/>
        <end position="283"/>
    </location>
</feature>
<dbReference type="Proteomes" id="UP000677054">
    <property type="component" value="Unassembled WGS sequence"/>
</dbReference>
<dbReference type="GO" id="GO:0004016">
    <property type="term" value="F:adenylate cyclase activity"/>
    <property type="evidence" value="ECO:0007669"/>
    <property type="project" value="TreeGrafter"/>
</dbReference>
<dbReference type="OrthoDB" id="1890790at2759"/>
<dbReference type="EMBL" id="CAJPEV010000216">
    <property type="protein sequence ID" value="CAG0882502.1"/>
    <property type="molecule type" value="Genomic_DNA"/>
</dbReference>
<evidence type="ECO:0000256" key="4">
    <source>
        <dbReference type="ARBA" id="ARBA00022989"/>
    </source>
</evidence>
<keyword evidence="6" id="KW-0325">Glycoprotein</keyword>
<dbReference type="PROSITE" id="PS50125">
    <property type="entry name" value="GUANYLATE_CYCLASE_2"/>
    <property type="match status" value="1"/>
</dbReference>
<evidence type="ECO:0000256" key="8">
    <source>
        <dbReference type="SAM" id="MobiDB-lite"/>
    </source>
</evidence>
<dbReference type="Gene3D" id="3.30.70.1230">
    <property type="entry name" value="Nucleotide cyclase"/>
    <property type="match status" value="1"/>
</dbReference>
<evidence type="ECO:0000256" key="5">
    <source>
        <dbReference type="ARBA" id="ARBA00023136"/>
    </source>
</evidence>
<dbReference type="Pfam" id="PF00211">
    <property type="entry name" value="Guanylate_cyc"/>
    <property type="match status" value="1"/>
</dbReference>
<dbReference type="InterPro" id="IPR029787">
    <property type="entry name" value="Nucleotide_cyclase"/>
</dbReference>
<dbReference type="AlphaFoldDB" id="A0A7R8X180"/>
<dbReference type="GO" id="GO:0004383">
    <property type="term" value="F:guanylate cyclase activity"/>
    <property type="evidence" value="ECO:0007669"/>
    <property type="project" value="TreeGrafter"/>
</dbReference>
<keyword evidence="3" id="KW-0547">Nucleotide-binding</keyword>
<dbReference type="GO" id="GO:0005886">
    <property type="term" value="C:plasma membrane"/>
    <property type="evidence" value="ECO:0007669"/>
    <property type="project" value="TreeGrafter"/>
</dbReference>
<dbReference type="InterPro" id="IPR050401">
    <property type="entry name" value="Cyclic_nucleotide_synthase"/>
</dbReference>
<gene>
    <name evidence="10" type="ORF">DSTB1V02_LOCUS2072</name>
</gene>
<sequence>MDVGAASMKSATAPPEIKFLSSGEESRSPSWSEGGRSPTYAICTFPAFYGNMNTTGLRDSLKSISNPNVRGCVSPGLDVPRIQPSGYSCNIQCRYCQFVASGVISPVRSPVKIIENVKNGSKPPFRPTMSEDVSDEEVLRLMRRCWAEEAFERPDFQELKGTIRKLNKENESGNILDNLLSRMEQYANNLEALVEERTADYLEEKRRCEELLYQLLPKSVASQLINGQSVVAETYESVTIYFSDIVGFTALSAESTPMEVVDLLNDLYTCFDGIIENFDVYKVPFSFPVSINPKLFHLEMSGICHSLGKGKREGYESIQPIDIGLHIHLRGV</sequence>
<dbReference type="SUPFAM" id="SSF55073">
    <property type="entry name" value="Nucleotide cyclase"/>
    <property type="match status" value="1"/>
</dbReference>
<keyword evidence="7" id="KW-0456">Lyase</keyword>
<keyword evidence="2" id="KW-0812">Transmembrane</keyword>
<dbReference type="PANTHER" id="PTHR11920">
    <property type="entry name" value="GUANYLYL CYCLASE"/>
    <property type="match status" value="1"/>
</dbReference>
<dbReference type="EMBL" id="LR899733">
    <property type="protein sequence ID" value="CAD7242099.1"/>
    <property type="molecule type" value="Genomic_DNA"/>
</dbReference>
<reference evidence="10" key="1">
    <citation type="submission" date="2020-11" db="EMBL/GenBank/DDBJ databases">
        <authorList>
            <person name="Tran Van P."/>
        </authorList>
    </citation>
    <scope>NUCLEOTIDE SEQUENCE</scope>
</reference>
<name>A0A7R8X180_9CRUS</name>
<comment type="subcellular location">
    <subcellularLocation>
        <location evidence="1">Membrane</location>
    </subcellularLocation>
</comment>
<dbReference type="CDD" id="cd07302">
    <property type="entry name" value="CHD"/>
    <property type="match status" value="1"/>
</dbReference>
<accession>A0A7R8X180</accession>
<evidence type="ECO:0000256" key="2">
    <source>
        <dbReference type="ARBA" id="ARBA00022692"/>
    </source>
</evidence>
<dbReference type="GO" id="GO:0000166">
    <property type="term" value="F:nucleotide binding"/>
    <property type="evidence" value="ECO:0007669"/>
    <property type="project" value="UniProtKB-KW"/>
</dbReference>
<keyword evidence="5" id="KW-0472">Membrane</keyword>
<evidence type="ECO:0000256" key="1">
    <source>
        <dbReference type="ARBA" id="ARBA00004370"/>
    </source>
</evidence>
<evidence type="ECO:0000256" key="7">
    <source>
        <dbReference type="ARBA" id="ARBA00023239"/>
    </source>
</evidence>
<dbReference type="GO" id="GO:0001653">
    <property type="term" value="F:peptide receptor activity"/>
    <property type="evidence" value="ECO:0007669"/>
    <property type="project" value="TreeGrafter"/>
</dbReference>
<proteinExistence type="predicted"/>
<protein>
    <recommendedName>
        <fullName evidence="9">Guanylate cyclase domain-containing protein</fullName>
    </recommendedName>
</protein>
<keyword evidence="4" id="KW-1133">Transmembrane helix</keyword>
<dbReference type="InterPro" id="IPR001054">
    <property type="entry name" value="A/G_cyclase"/>
</dbReference>
<dbReference type="GO" id="GO:0035556">
    <property type="term" value="P:intracellular signal transduction"/>
    <property type="evidence" value="ECO:0007669"/>
    <property type="project" value="InterPro"/>
</dbReference>
<dbReference type="Gene3D" id="1.10.510.10">
    <property type="entry name" value="Transferase(Phosphotransferase) domain 1"/>
    <property type="match status" value="1"/>
</dbReference>
<evidence type="ECO:0000256" key="6">
    <source>
        <dbReference type="ARBA" id="ARBA00023180"/>
    </source>
</evidence>
<organism evidence="10">
    <name type="scientific">Darwinula stevensoni</name>
    <dbReference type="NCBI Taxonomy" id="69355"/>
    <lineage>
        <taxon>Eukaryota</taxon>
        <taxon>Metazoa</taxon>
        <taxon>Ecdysozoa</taxon>
        <taxon>Arthropoda</taxon>
        <taxon>Crustacea</taxon>
        <taxon>Oligostraca</taxon>
        <taxon>Ostracoda</taxon>
        <taxon>Podocopa</taxon>
        <taxon>Podocopida</taxon>
        <taxon>Darwinulocopina</taxon>
        <taxon>Darwinuloidea</taxon>
        <taxon>Darwinulidae</taxon>
        <taxon>Darwinula</taxon>
    </lineage>
</organism>
<evidence type="ECO:0000313" key="10">
    <source>
        <dbReference type="EMBL" id="CAD7242099.1"/>
    </source>
</evidence>
<evidence type="ECO:0000256" key="3">
    <source>
        <dbReference type="ARBA" id="ARBA00022741"/>
    </source>
</evidence>
<evidence type="ECO:0000259" key="9">
    <source>
        <dbReference type="PROSITE" id="PS50125"/>
    </source>
</evidence>